<dbReference type="Xenbase" id="XB-GENE-941286">
    <property type="gene designation" value="snap29"/>
</dbReference>
<evidence type="ECO:0000313" key="27">
    <source>
        <dbReference type="Proteomes" id="UP000008143"/>
    </source>
</evidence>
<evidence type="ECO:0000256" key="12">
    <source>
        <dbReference type="ARBA" id="ARBA00023136"/>
    </source>
</evidence>
<evidence type="ECO:0000256" key="17">
    <source>
        <dbReference type="ARBA" id="ARBA00037854"/>
    </source>
</evidence>
<reference evidence="28 29" key="5">
    <citation type="submission" date="2025-04" db="UniProtKB">
        <authorList>
            <consortium name="RefSeq"/>
        </authorList>
    </citation>
    <scope>IDENTIFICATION</scope>
    <source>
        <strain evidence="29">Nigerian</strain>
        <tissue evidence="29">Liver and blood</tissue>
    </source>
</reference>
<evidence type="ECO:0000256" key="10">
    <source>
        <dbReference type="ARBA" id="ARBA00023054"/>
    </source>
</evidence>
<dbReference type="CTD" id="9342"/>
<dbReference type="OMA" id="NLDEMCD"/>
<dbReference type="FunFam" id="1.20.5.110:FF:000041">
    <property type="entry name" value="Synaptosomal-associated protein 29"/>
    <property type="match status" value="1"/>
</dbReference>
<protein>
    <recommendedName>
        <fullName evidence="18">Synaptosomal-associated protein 29</fullName>
    </recommendedName>
    <alternativeName>
        <fullName evidence="19">Soluble 29 kDa NSF attachment protein</fullName>
    </alternativeName>
    <alternativeName>
        <fullName evidence="20">Vesicle-membrane fusion protein SNAP-29</fullName>
    </alternativeName>
</protein>
<dbReference type="GO" id="GO:0000421">
    <property type="term" value="C:autophagosome membrane"/>
    <property type="evidence" value="ECO:0007669"/>
    <property type="project" value="UniProtKB-SubCell"/>
</dbReference>
<feature type="region of interest" description="Disordered" evidence="23">
    <location>
        <begin position="124"/>
        <end position="164"/>
    </location>
</feature>
<dbReference type="SMART" id="SM00397">
    <property type="entry name" value="t_SNARE"/>
    <property type="match status" value="2"/>
</dbReference>
<keyword evidence="11" id="KW-0969">Cilium</keyword>
<dbReference type="CDD" id="cd15856">
    <property type="entry name" value="SNARE_SNAP29C"/>
    <property type="match status" value="1"/>
</dbReference>
<dbReference type="GO" id="GO:0031629">
    <property type="term" value="P:synaptic vesicle fusion to presynaptic active zone membrane"/>
    <property type="evidence" value="ECO:0000318"/>
    <property type="project" value="GO_Central"/>
</dbReference>
<dbReference type="GO" id="GO:0031201">
    <property type="term" value="C:SNARE complex"/>
    <property type="evidence" value="ECO:0000318"/>
    <property type="project" value="GO_Central"/>
</dbReference>
<dbReference type="OrthoDB" id="18679at2759"/>
<sequence length="257" mass="29415">MSRSYNPFDEDEDDDFKPVKWNDAADPYEDPVEKRKREAADKQRSLQQEVTRRAESMVDSSNRSLSLVYDSEKIGVDTAEELVRQGEALKRTERMVDKMEQDMKTSQKHINSIKSMFSGFTNYFRSKPAETPPENGASEYKSSTKLEEALSSSKAQEDKYQATHPNLLKRETLESSNNMGASSSGYQHKNQVLRNYHQKVDSNLDDMSLGLGRLKNLALGLQTEIDDQDEMLGRLTGKVDKMDLNIKTTDKRIREEL</sequence>
<evidence type="ECO:0000256" key="7">
    <source>
        <dbReference type="ARBA" id="ARBA00022927"/>
    </source>
</evidence>
<name>Q6P8C1_XENTR</name>
<evidence type="ECO:0000256" key="5">
    <source>
        <dbReference type="ARBA" id="ARBA00022490"/>
    </source>
</evidence>
<comment type="subunit">
    <text evidence="21">Forms a SNARE complex, composed of VAMP8, SNAP29 and STX17, involved in fusion of autophagosome with lysosome. Interacts with multiple syntaxins including STX6. Interacts with EIPR1. Interacts with STX17; this interaction is increased in the absence of TMEM39A.</text>
</comment>
<dbReference type="PROSITE" id="PS50192">
    <property type="entry name" value="T_SNARE"/>
    <property type="match status" value="2"/>
</dbReference>
<gene>
    <name evidence="25 26 28 29 30" type="primary">snap29</name>
</gene>
<evidence type="ECO:0000256" key="16">
    <source>
        <dbReference type="ARBA" id="ARBA00037808"/>
    </source>
</evidence>
<evidence type="ECO:0000313" key="25">
    <source>
        <dbReference type="EMBL" id="AAH61308.1"/>
    </source>
</evidence>
<dbReference type="GO" id="GO:0098793">
    <property type="term" value="C:presynapse"/>
    <property type="evidence" value="ECO:0007669"/>
    <property type="project" value="GOC"/>
</dbReference>
<keyword evidence="5" id="KW-0963">Cytoplasm</keyword>
<proteinExistence type="evidence at transcript level"/>
<dbReference type="GO" id="GO:0060170">
    <property type="term" value="C:ciliary membrane"/>
    <property type="evidence" value="ECO:0007669"/>
    <property type="project" value="UniProtKB-SubCell"/>
</dbReference>
<evidence type="ECO:0000256" key="23">
    <source>
        <dbReference type="SAM" id="MobiDB-lite"/>
    </source>
</evidence>
<keyword evidence="6" id="KW-0597">Phosphoprotein</keyword>
<evidence type="ECO:0000256" key="4">
    <source>
        <dbReference type="ARBA" id="ARBA00022475"/>
    </source>
</evidence>
<dbReference type="GO" id="GO:0005886">
    <property type="term" value="C:plasma membrane"/>
    <property type="evidence" value="ECO:0000318"/>
    <property type="project" value="GO_Central"/>
</dbReference>
<dbReference type="RefSeq" id="NP_988988.1">
    <property type="nucleotide sequence ID" value="NM_203657.1"/>
</dbReference>
<dbReference type="Reactome" id="R-XTR-6811438">
    <property type="pathway name" value="Intra-Golgi traffic"/>
</dbReference>
<dbReference type="PaxDb" id="8364-ENSXETP00000048507"/>
<keyword evidence="8" id="KW-0072">Autophagy</keyword>
<dbReference type="AlphaFoldDB" id="Q6P8C1"/>
<feature type="region of interest" description="Disordered" evidence="23">
    <location>
        <begin position="1"/>
        <end position="61"/>
    </location>
</feature>
<dbReference type="GO" id="GO:0006914">
    <property type="term" value="P:autophagy"/>
    <property type="evidence" value="ECO:0007669"/>
    <property type="project" value="UniProtKB-KW"/>
</dbReference>
<dbReference type="SUPFAM" id="SSF58038">
    <property type="entry name" value="SNARE fusion complex"/>
    <property type="match status" value="2"/>
</dbReference>
<evidence type="ECO:0000256" key="21">
    <source>
        <dbReference type="ARBA" id="ARBA00046522"/>
    </source>
</evidence>
<evidence type="ECO:0000313" key="28">
    <source>
        <dbReference type="RefSeq" id="NP_988988.1"/>
    </source>
</evidence>
<dbReference type="GO" id="GO:0031410">
    <property type="term" value="C:cytoplasmic vesicle"/>
    <property type="evidence" value="ECO:0007669"/>
    <property type="project" value="UniProtKB-KW"/>
</dbReference>
<feature type="domain" description="T-SNARE coiled-coil homology" evidence="24">
    <location>
        <begin position="194"/>
        <end position="256"/>
    </location>
</feature>
<dbReference type="eggNOG" id="KOG3065">
    <property type="taxonomic scope" value="Eukaryota"/>
</dbReference>
<dbReference type="AGR" id="Xenbase:XB-GENE-941286"/>
<dbReference type="GO" id="GO:0000139">
    <property type="term" value="C:Golgi membrane"/>
    <property type="evidence" value="ECO:0007669"/>
    <property type="project" value="UniProtKB-SubCell"/>
</dbReference>
<comment type="function">
    <text evidence="15">SNAREs, soluble N-ethylmaleimide-sensitive factor-attachment protein receptors, are essential proteins for fusion of cellular membranes. SNAREs localized on opposing membranes assemble to form a trans-SNARE complex, an extended, parallel four alpha-helical bundle that drives membrane fusion. SNAP29 is a SNARE involved in autophagy through the direct control of autophagosome membrane fusion with the lysososome membrane. Also plays a role in ciliogenesis by regulating membrane fusions.</text>
</comment>
<dbReference type="DNASU" id="394585"/>
<evidence type="ECO:0000256" key="22">
    <source>
        <dbReference type="SAM" id="Coils"/>
    </source>
</evidence>
<evidence type="ECO:0000256" key="6">
    <source>
        <dbReference type="ARBA" id="ARBA00022553"/>
    </source>
</evidence>
<evidence type="ECO:0000313" key="30">
    <source>
        <dbReference type="Xenbase" id="XB-GENE-941286"/>
    </source>
</evidence>
<evidence type="ECO:0000256" key="8">
    <source>
        <dbReference type="ARBA" id="ARBA00023006"/>
    </source>
</evidence>
<feature type="compositionally biased region" description="Basic and acidic residues" evidence="23">
    <location>
        <begin position="31"/>
        <end position="56"/>
    </location>
</feature>
<dbReference type="Ensembl" id="ENSXETT00000048507">
    <property type="protein sequence ID" value="ENSXETP00000048507"/>
    <property type="gene ID" value="ENSXETG00000022403"/>
</dbReference>
<feature type="domain" description="T-SNARE coiled-coil homology" evidence="24">
    <location>
        <begin position="51"/>
        <end position="113"/>
    </location>
</feature>
<evidence type="ECO:0000313" key="29">
    <source>
        <dbReference type="RefSeq" id="XP_012813589.1"/>
    </source>
</evidence>
<feature type="coiled-coil region" evidence="22">
    <location>
        <begin position="82"/>
        <end position="109"/>
    </location>
</feature>
<dbReference type="Bgee" id="ENSXETG00000022403">
    <property type="expression patterns" value="Expressed in egg cell and 13 other cell types or tissues"/>
</dbReference>
<dbReference type="Reactome" id="R-XTR-6798695">
    <property type="pathway name" value="Neutrophil degranulation"/>
</dbReference>
<evidence type="ECO:0000256" key="19">
    <source>
        <dbReference type="ARBA" id="ARBA00042308"/>
    </source>
</evidence>
<dbReference type="CDD" id="cd15887">
    <property type="entry name" value="SNARE_SNAP29N"/>
    <property type="match status" value="1"/>
</dbReference>
<dbReference type="PaxDb" id="8364-ENSXETP00000018431"/>
<dbReference type="PANTHER" id="PTHR19305">
    <property type="entry name" value="SYNAPTOSOMAL ASSOCIATED PROTEIN"/>
    <property type="match status" value="1"/>
</dbReference>
<dbReference type="GO" id="GO:0016082">
    <property type="term" value="P:synaptic vesicle priming"/>
    <property type="evidence" value="ECO:0000318"/>
    <property type="project" value="GO_Central"/>
</dbReference>
<evidence type="ECO:0000256" key="15">
    <source>
        <dbReference type="ARBA" id="ARBA00037064"/>
    </source>
</evidence>
<keyword evidence="10 22" id="KW-0175">Coiled coil</keyword>
<accession>Q6P8C1</accession>
<evidence type="ECO:0000313" key="26">
    <source>
        <dbReference type="Ensembl" id="ENSXETP00000048507"/>
    </source>
</evidence>
<dbReference type="HOGENOM" id="CLU_069907_1_0_1"/>
<keyword evidence="9" id="KW-0333">Golgi apparatus</keyword>
<evidence type="ECO:0000256" key="9">
    <source>
        <dbReference type="ARBA" id="ARBA00023034"/>
    </source>
</evidence>
<dbReference type="FunFam" id="1.20.5.110:FF:000051">
    <property type="entry name" value="synaptosomal-associated protein 29"/>
    <property type="match status" value="1"/>
</dbReference>
<reference evidence="28" key="1">
    <citation type="journal article" date="2002" name="Dev. Dyn.">
        <title>Genetic and genomic tools for Xenopus research: The NIH Xenopus initiative.</title>
        <authorList>
            <person name="Klein S.L."/>
            <person name="Strausberg R.L."/>
            <person name="Wagner L."/>
            <person name="Pontius J."/>
            <person name="Clifton S.W."/>
            <person name="Richardson P."/>
        </authorList>
    </citation>
    <scope>NUCLEOTIDE SEQUENCE</scope>
</reference>
<evidence type="ECO:0000256" key="2">
    <source>
        <dbReference type="ARBA" id="ARBA00009480"/>
    </source>
</evidence>
<evidence type="ECO:0000256" key="11">
    <source>
        <dbReference type="ARBA" id="ARBA00023069"/>
    </source>
</evidence>
<evidence type="ECO:0000256" key="18">
    <source>
        <dbReference type="ARBA" id="ARBA00041113"/>
    </source>
</evidence>
<dbReference type="GeneID" id="394585"/>
<dbReference type="GO" id="GO:0019905">
    <property type="term" value="F:syntaxin binding"/>
    <property type="evidence" value="ECO:0000318"/>
    <property type="project" value="GO_Central"/>
</dbReference>
<evidence type="ECO:0000256" key="13">
    <source>
        <dbReference type="ARBA" id="ARBA00023273"/>
    </source>
</evidence>
<dbReference type="KEGG" id="xtr:394585"/>
<evidence type="ECO:0000256" key="14">
    <source>
        <dbReference type="ARBA" id="ARBA00023329"/>
    </source>
</evidence>
<keyword evidence="14" id="KW-0968">Cytoplasmic vesicle</keyword>
<reference evidence="26" key="3">
    <citation type="journal article" date="2010" name="Science">
        <title>The genome of the Western clawed frog Xenopus tropicalis.</title>
        <authorList>
            <person name="Hellsten U."/>
            <person name="Harland R.M."/>
            <person name="Gilchrist M.J."/>
            <person name="Hendrix D."/>
            <person name="Jurka J."/>
            <person name="Kapitonov V."/>
            <person name="Ovcharenko I."/>
            <person name="Putnam N.H."/>
            <person name="Shu S."/>
            <person name="Taher L."/>
            <person name="Blitz I.L."/>
            <person name="Blumberg B."/>
            <person name="Dichmann D.S."/>
            <person name="Dubchak I."/>
            <person name="Amaya E."/>
            <person name="Detter J.C."/>
            <person name="Fletcher R."/>
            <person name="Gerhard D.S."/>
            <person name="Goodstein D."/>
            <person name="Graves T."/>
            <person name="Grigoriev I.V."/>
            <person name="Grimwood J."/>
            <person name="Kawashima T."/>
            <person name="Lindquist E."/>
            <person name="Lucas S.M."/>
            <person name="Mead P.E."/>
            <person name="Mitros T."/>
            <person name="Ogino H."/>
            <person name="Ohta Y."/>
            <person name="Poliakov A.V."/>
            <person name="Pollet N."/>
            <person name="Robert J."/>
            <person name="Salamov A."/>
            <person name="Sater A.K."/>
            <person name="Schmutz J."/>
            <person name="Terry A."/>
            <person name="Vize P.D."/>
            <person name="Warren W.C."/>
            <person name="Wells D."/>
            <person name="Wills A."/>
            <person name="Wilson R.K."/>
            <person name="Zimmerman L.B."/>
            <person name="Zorn A.M."/>
            <person name="Grainger R."/>
            <person name="Grammer T."/>
            <person name="Khokha M.K."/>
            <person name="Richardson P.M."/>
            <person name="Rokhsar D.S."/>
        </authorList>
    </citation>
    <scope>NUCLEOTIDE SEQUENCE [LARGE SCALE GENOMIC DNA]</scope>
    <source>
        <strain evidence="26">Nigerian</strain>
    </source>
</reference>
<dbReference type="InterPro" id="IPR000727">
    <property type="entry name" value="T_SNARE_dom"/>
</dbReference>
<dbReference type="RefSeq" id="XP_012813589.1">
    <property type="nucleotide sequence ID" value="XM_012958135.3"/>
</dbReference>
<dbReference type="GO" id="GO:0015031">
    <property type="term" value="P:protein transport"/>
    <property type="evidence" value="ECO:0007669"/>
    <property type="project" value="UniProtKB-KW"/>
</dbReference>
<keyword evidence="3" id="KW-0813">Transport</keyword>
<reference evidence="25" key="2">
    <citation type="submission" date="2003-11" db="EMBL/GenBank/DDBJ databases">
        <authorList>
            <consortium name="NIH - Xenopus Gene Collection (XGC) project"/>
        </authorList>
    </citation>
    <scope>NUCLEOTIDE SEQUENCE [LARGE SCALE MRNA]</scope>
    <source>
        <tissue evidence="25">Embryo</tissue>
    </source>
</reference>
<organism evidence="25">
    <name type="scientific">Xenopus tropicalis</name>
    <name type="common">Western clawed frog</name>
    <name type="synonym">Silurana tropicalis</name>
    <dbReference type="NCBI Taxonomy" id="8364"/>
    <lineage>
        <taxon>Eukaryota</taxon>
        <taxon>Metazoa</taxon>
        <taxon>Chordata</taxon>
        <taxon>Craniata</taxon>
        <taxon>Vertebrata</taxon>
        <taxon>Euteleostomi</taxon>
        <taxon>Amphibia</taxon>
        <taxon>Batrachia</taxon>
        <taxon>Anura</taxon>
        <taxon>Pipoidea</taxon>
        <taxon>Pipidae</taxon>
        <taxon>Xenopodinae</taxon>
        <taxon>Xenopus</taxon>
        <taxon>Silurana</taxon>
    </lineage>
</organism>
<evidence type="ECO:0000256" key="20">
    <source>
        <dbReference type="ARBA" id="ARBA00043032"/>
    </source>
</evidence>
<accession>F6SPZ9</accession>
<comment type="similarity">
    <text evidence="2">Belongs to the SNAP-25 family.</text>
</comment>
<evidence type="ECO:0000259" key="24">
    <source>
        <dbReference type="PROSITE" id="PS50192"/>
    </source>
</evidence>
<keyword evidence="12" id="KW-0472">Membrane</keyword>
<dbReference type="EMBL" id="BC061308">
    <property type="protein sequence ID" value="AAH61308.1"/>
    <property type="molecule type" value="mRNA"/>
</dbReference>
<dbReference type="GeneTree" id="ENSGT00950000182843"/>
<keyword evidence="7" id="KW-0653">Protein transport</keyword>
<reference evidence="26" key="4">
    <citation type="submission" date="2011-07" db="UniProtKB">
        <authorList>
            <consortium name="Ensembl"/>
        </authorList>
    </citation>
    <scope>IDENTIFICATION</scope>
</reference>
<evidence type="ECO:0000256" key="3">
    <source>
        <dbReference type="ARBA" id="ARBA00022448"/>
    </source>
</evidence>
<dbReference type="Proteomes" id="UP000008143">
    <property type="component" value="Chromosome 1"/>
</dbReference>
<dbReference type="PANTHER" id="PTHR19305:SF9">
    <property type="entry name" value="SYNAPTOSOMAL-ASSOCIATED PROTEIN 29"/>
    <property type="match status" value="1"/>
</dbReference>
<keyword evidence="4" id="KW-1003">Cell membrane</keyword>
<dbReference type="Gene3D" id="1.20.5.110">
    <property type="match status" value="2"/>
</dbReference>
<keyword evidence="27" id="KW-1185">Reference proteome</keyword>
<dbReference type="GO" id="GO:0005484">
    <property type="term" value="F:SNAP receptor activity"/>
    <property type="evidence" value="ECO:0000318"/>
    <property type="project" value="GO_Central"/>
</dbReference>
<dbReference type="GO" id="GO:0006887">
    <property type="term" value="P:exocytosis"/>
    <property type="evidence" value="ECO:0000318"/>
    <property type="project" value="GO_Central"/>
</dbReference>
<keyword evidence="13" id="KW-0966">Cell projection</keyword>
<evidence type="ECO:0000256" key="1">
    <source>
        <dbReference type="ARBA" id="ARBA00004395"/>
    </source>
</evidence>
<dbReference type="STRING" id="8364.ENSXETP00000024183"/>
<comment type="subcellular location">
    <subcellularLocation>
        <location evidence="16">Cell projection</location>
        <location evidence="16">Cilium membrane</location>
        <topology evidence="16">Peripheral membrane protein</topology>
    </subcellularLocation>
    <subcellularLocation>
        <location evidence="17">Cytoplasmic vesicle</location>
        <location evidence="17">Autophagosome membrane</location>
        <topology evidence="17">Peripheral membrane protein</topology>
    </subcellularLocation>
    <subcellularLocation>
        <location evidence="1">Golgi apparatus membrane</location>
        <topology evidence="1">Peripheral membrane protein</topology>
    </subcellularLocation>
</comment>